<dbReference type="HAMAP" id="MF_00180">
    <property type="entry name" value="RibB"/>
    <property type="match status" value="1"/>
</dbReference>
<evidence type="ECO:0000256" key="10">
    <source>
        <dbReference type="ARBA" id="ARBA00023239"/>
    </source>
</evidence>
<dbReference type="PANTHER" id="PTHR21327">
    <property type="entry name" value="GTP CYCLOHYDROLASE II-RELATED"/>
    <property type="match status" value="1"/>
</dbReference>
<evidence type="ECO:0000256" key="11">
    <source>
        <dbReference type="ARBA" id="ARBA00060730"/>
    </source>
</evidence>
<keyword evidence="15" id="KW-1185">Reference proteome</keyword>
<evidence type="ECO:0000256" key="12">
    <source>
        <dbReference type="HAMAP-Rule" id="MF_00180"/>
    </source>
</evidence>
<evidence type="ECO:0000256" key="8">
    <source>
        <dbReference type="ARBA" id="ARBA00022842"/>
    </source>
</evidence>
<evidence type="ECO:0000256" key="9">
    <source>
        <dbReference type="ARBA" id="ARBA00023211"/>
    </source>
</evidence>
<dbReference type="GO" id="GO:0030145">
    <property type="term" value="F:manganese ion binding"/>
    <property type="evidence" value="ECO:0007669"/>
    <property type="project" value="UniProtKB-UniRule"/>
</dbReference>
<dbReference type="EMBL" id="LQNU01000035">
    <property type="protein sequence ID" value="KZE83805.1"/>
    <property type="molecule type" value="Genomic_DNA"/>
</dbReference>
<dbReference type="FunFam" id="3.90.870.10:FF:000002">
    <property type="entry name" value="3,4-dihydroxy-2-butanone 4-phosphate synthase"/>
    <property type="match status" value="1"/>
</dbReference>
<dbReference type="PANTHER" id="PTHR21327:SF38">
    <property type="entry name" value="3,4-DIHYDROXY-2-BUTANONE 4-PHOSPHATE SYNTHASE"/>
    <property type="match status" value="1"/>
</dbReference>
<feature type="binding site" evidence="12">
    <location>
        <begin position="153"/>
        <end position="157"/>
    </location>
    <ligand>
        <name>D-ribulose 5-phosphate</name>
        <dbReference type="ChEBI" id="CHEBI:58121"/>
    </ligand>
</feature>
<dbReference type="GO" id="GO:0009231">
    <property type="term" value="P:riboflavin biosynthetic process"/>
    <property type="evidence" value="ECO:0007669"/>
    <property type="project" value="UniProtKB-UniRule"/>
</dbReference>
<evidence type="ECO:0000313" key="14">
    <source>
        <dbReference type="EMBL" id="KZE83805.1"/>
    </source>
</evidence>
<comment type="caution">
    <text evidence="14">The sequence shown here is derived from an EMBL/GenBank/DDBJ whole genome shotgun (WGS) entry which is preliminary data.</text>
</comment>
<dbReference type="Gene3D" id="3.90.870.10">
    <property type="entry name" value="DHBP synthase"/>
    <property type="match status" value="1"/>
</dbReference>
<evidence type="ECO:0000256" key="4">
    <source>
        <dbReference type="ARBA" id="ARBA00012153"/>
    </source>
</evidence>
<gene>
    <name evidence="12" type="primary">ribB</name>
    <name evidence="14" type="ORF">AV926_03855</name>
</gene>
<keyword evidence="9 12" id="KW-0464">Manganese</keyword>
<feature type="binding site" evidence="12">
    <location>
        <position position="156"/>
    </location>
    <ligand>
        <name>Mg(2+)</name>
        <dbReference type="ChEBI" id="CHEBI:18420"/>
        <label>2</label>
    </ligand>
</feature>
<dbReference type="GO" id="GO:0000287">
    <property type="term" value="F:magnesium ion binding"/>
    <property type="evidence" value="ECO:0007669"/>
    <property type="project" value="UniProtKB-UniRule"/>
</dbReference>
<sequence length="219" mass="23969">MDTLEKALSQFGGDSQERVNQALSYLKSGKGVLLLDDQDRENEADIIFSAHLMSQQDMAMMIRYCSGVICLCLTNEKADELDLPYMVTENTSSFQTPFTITIEAAKGVTTGLSAADRLTTVRAASGKNAIPTDLARPGHIFPLRAKNGGVLERNGHTEGAVDLMKLAGLPSEAVLCELMNDDGTMARLPEVLEFAKEHKMMVLSIADLVYYRTFVTENN</sequence>
<dbReference type="GO" id="GO:0008686">
    <property type="term" value="F:3,4-dihydroxy-2-butanone-4-phosphate synthase activity"/>
    <property type="evidence" value="ECO:0007669"/>
    <property type="project" value="UniProtKB-UniRule"/>
</dbReference>
<dbReference type="InterPro" id="IPR017945">
    <property type="entry name" value="DHBP_synth_RibB-like_a/b_dom"/>
</dbReference>
<evidence type="ECO:0000256" key="1">
    <source>
        <dbReference type="ARBA" id="ARBA00002284"/>
    </source>
</evidence>
<dbReference type="RefSeq" id="WP_038986616.1">
    <property type="nucleotide sequence ID" value="NZ_JACAJN010000015.1"/>
</dbReference>
<dbReference type="EC" id="4.1.99.12" evidence="4 12"/>
<feature type="binding site" evidence="12">
    <location>
        <position position="45"/>
    </location>
    <ligand>
        <name>D-ribulose 5-phosphate</name>
        <dbReference type="ChEBI" id="CHEBI:58121"/>
    </ligand>
</feature>
<reference evidence="14 15" key="1">
    <citation type="submission" date="2016-01" db="EMBL/GenBank/DDBJ databases">
        <title>Whole genome sequencing of Myroides marinus L41.</title>
        <authorList>
            <person name="Hong K.W."/>
        </authorList>
    </citation>
    <scope>NUCLEOTIDE SEQUENCE [LARGE SCALE GENOMIC DNA]</scope>
    <source>
        <strain evidence="14 15">L41</strain>
    </source>
</reference>
<dbReference type="Pfam" id="PF00926">
    <property type="entry name" value="DHBP_synthase"/>
    <property type="match status" value="1"/>
</dbReference>
<keyword evidence="6 12" id="KW-0686">Riboflavin biosynthesis</keyword>
<comment type="catalytic activity">
    <reaction evidence="12 13">
        <text>D-ribulose 5-phosphate = (2S)-2-hydroxy-3-oxobutyl phosphate + formate + H(+)</text>
        <dbReference type="Rhea" id="RHEA:18457"/>
        <dbReference type="ChEBI" id="CHEBI:15378"/>
        <dbReference type="ChEBI" id="CHEBI:15740"/>
        <dbReference type="ChEBI" id="CHEBI:58121"/>
        <dbReference type="ChEBI" id="CHEBI:58830"/>
        <dbReference type="EC" id="4.1.99.12"/>
    </reaction>
</comment>
<comment type="similarity">
    <text evidence="11 12 13">Belongs to the DHBP synthase family.</text>
</comment>
<name>A0A164AGA7_9FLAO</name>
<keyword evidence="10 12" id="KW-0456">Lyase</keyword>
<feature type="binding site" evidence="12">
    <location>
        <position position="41"/>
    </location>
    <ligand>
        <name>Mg(2+)</name>
        <dbReference type="ChEBI" id="CHEBI:18420"/>
        <label>1</label>
    </ligand>
</feature>
<accession>A0A164AGA7</accession>
<comment type="pathway">
    <text evidence="2 12 13">Cofactor biosynthesis; riboflavin biosynthesis; 2-hydroxy-3-oxobutyl phosphate from D-ribulose 5-phosphate: step 1/1.</text>
</comment>
<evidence type="ECO:0000313" key="15">
    <source>
        <dbReference type="Proteomes" id="UP000076630"/>
    </source>
</evidence>
<dbReference type="InterPro" id="IPR000422">
    <property type="entry name" value="DHBP_synthase_RibB"/>
</dbReference>
<dbReference type="Proteomes" id="UP000076630">
    <property type="component" value="Unassembled WGS sequence"/>
</dbReference>
<evidence type="ECO:0000256" key="3">
    <source>
        <dbReference type="ARBA" id="ARBA00011738"/>
    </source>
</evidence>
<dbReference type="AlphaFoldDB" id="A0A164AGA7"/>
<comment type="subunit">
    <text evidence="3 12 13">Homodimer.</text>
</comment>
<dbReference type="GO" id="GO:0005829">
    <property type="term" value="C:cytosol"/>
    <property type="evidence" value="ECO:0007669"/>
    <property type="project" value="TreeGrafter"/>
</dbReference>
<dbReference type="UniPathway" id="UPA00275">
    <property type="reaction ID" value="UER00399"/>
</dbReference>
<dbReference type="SUPFAM" id="SSF55821">
    <property type="entry name" value="YrdC/RibB"/>
    <property type="match status" value="1"/>
</dbReference>
<feature type="site" description="Essential for catalytic activity" evidence="12">
    <location>
        <position position="177"/>
    </location>
</feature>
<protein>
    <recommendedName>
        <fullName evidence="5 12">3,4-dihydroxy-2-butanone 4-phosphate synthase</fullName>
        <shortName evidence="12 13">DHBP synthase</shortName>
        <ecNumber evidence="4 12">4.1.99.12</ecNumber>
    </recommendedName>
</protein>
<evidence type="ECO:0000256" key="5">
    <source>
        <dbReference type="ARBA" id="ARBA00018836"/>
    </source>
</evidence>
<proteinExistence type="inferred from homology"/>
<organism evidence="14 15">
    <name type="scientific">Myroides marinus</name>
    <dbReference type="NCBI Taxonomy" id="703342"/>
    <lineage>
        <taxon>Bacteria</taxon>
        <taxon>Pseudomonadati</taxon>
        <taxon>Bacteroidota</taxon>
        <taxon>Flavobacteriia</taxon>
        <taxon>Flavobacteriales</taxon>
        <taxon>Flavobacteriaceae</taxon>
        <taxon>Myroides</taxon>
    </lineage>
</organism>
<evidence type="ECO:0000256" key="13">
    <source>
        <dbReference type="RuleBase" id="RU003843"/>
    </source>
</evidence>
<comment type="function">
    <text evidence="1 12 13">Catalyzes the conversion of D-ribulose 5-phosphate to formate and 3,4-dihydroxy-2-butanone 4-phosphate.</text>
</comment>
<feature type="binding site" evidence="12">
    <location>
        <begin position="40"/>
        <end position="41"/>
    </location>
    <ligand>
        <name>D-ribulose 5-phosphate</name>
        <dbReference type="ChEBI" id="CHEBI:58121"/>
    </ligand>
</feature>
<evidence type="ECO:0000256" key="6">
    <source>
        <dbReference type="ARBA" id="ARBA00022619"/>
    </source>
</evidence>
<evidence type="ECO:0000256" key="2">
    <source>
        <dbReference type="ARBA" id="ARBA00004904"/>
    </source>
</evidence>
<evidence type="ECO:0000256" key="7">
    <source>
        <dbReference type="ARBA" id="ARBA00022723"/>
    </source>
</evidence>
<dbReference type="NCBIfam" id="TIGR00506">
    <property type="entry name" value="ribB"/>
    <property type="match status" value="1"/>
</dbReference>
<keyword evidence="7 12" id="KW-0479">Metal-binding</keyword>
<dbReference type="OrthoDB" id="9793111at2"/>
<feature type="site" description="Essential for catalytic activity" evidence="12">
    <location>
        <position position="139"/>
    </location>
</feature>
<feature type="binding site" evidence="12">
    <location>
        <position position="41"/>
    </location>
    <ligand>
        <name>Mg(2+)</name>
        <dbReference type="ChEBI" id="CHEBI:18420"/>
        <label>2</label>
    </ligand>
</feature>
<keyword evidence="8 12" id="KW-0460">Magnesium</keyword>
<comment type="cofactor">
    <cofactor evidence="12 13">
        <name>Mg(2+)</name>
        <dbReference type="ChEBI" id="CHEBI:18420"/>
    </cofactor>
    <cofactor evidence="12 13">
        <name>Mn(2+)</name>
        <dbReference type="ChEBI" id="CHEBI:29035"/>
    </cofactor>
    <text evidence="12 13">Binds 2 divalent metal cations per subunit. Magnesium or manganese.</text>
</comment>